<dbReference type="Pfam" id="PF19551">
    <property type="entry name" value="DUF6074"/>
    <property type="match status" value="1"/>
</dbReference>
<dbReference type="RefSeq" id="WP_257316141.1">
    <property type="nucleotide sequence ID" value="NZ_JANFDG010000017.1"/>
</dbReference>
<evidence type="ECO:0000313" key="1">
    <source>
        <dbReference type="EMBL" id="MFC3076227.1"/>
    </source>
</evidence>
<dbReference type="InterPro" id="IPR045720">
    <property type="entry name" value="DUF6074"/>
</dbReference>
<proteinExistence type="predicted"/>
<protein>
    <submittedName>
        <fullName evidence="1">DUF6074 family protein</fullName>
    </submittedName>
</protein>
<organism evidence="1 2">
    <name type="scientific">Shinella pollutisoli</name>
    <dbReference type="NCBI Taxonomy" id="2250594"/>
    <lineage>
        <taxon>Bacteria</taxon>
        <taxon>Pseudomonadati</taxon>
        <taxon>Pseudomonadota</taxon>
        <taxon>Alphaproteobacteria</taxon>
        <taxon>Hyphomicrobiales</taxon>
        <taxon>Rhizobiaceae</taxon>
        <taxon>Shinella</taxon>
    </lineage>
</organism>
<dbReference type="Proteomes" id="UP001595377">
    <property type="component" value="Unassembled WGS sequence"/>
</dbReference>
<gene>
    <name evidence="1" type="ORF">ACFOHH_24150</name>
</gene>
<keyword evidence="2" id="KW-1185">Reference proteome</keyword>
<reference evidence="2" key="1">
    <citation type="journal article" date="2019" name="Int. J. Syst. Evol. Microbiol.">
        <title>The Global Catalogue of Microorganisms (GCM) 10K type strain sequencing project: providing services to taxonomists for standard genome sequencing and annotation.</title>
        <authorList>
            <consortium name="The Broad Institute Genomics Platform"/>
            <consortium name="The Broad Institute Genome Sequencing Center for Infectious Disease"/>
            <person name="Wu L."/>
            <person name="Ma J."/>
        </authorList>
    </citation>
    <scope>NUCLEOTIDE SEQUENCE [LARGE SCALE GENOMIC DNA]</scope>
    <source>
        <strain evidence="2">KCTC 52677</strain>
    </source>
</reference>
<name>A0ABV7DMG8_9HYPH</name>
<accession>A0ABV7DMG8</accession>
<evidence type="ECO:0000313" key="2">
    <source>
        <dbReference type="Proteomes" id="UP001595377"/>
    </source>
</evidence>
<comment type="caution">
    <text evidence="1">The sequence shown here is derived from an EMBL/GenBank/DDBJ whole genome shotgun (WGS) entry which is preliminary data.</text>
</comment>
<dbReference type="EMBL" id="JBHRSP010000050">
    <property type="protein sequence ID" value="MFC3076227.1"/>
    <property type="molecule type" value="Genomic_DNA"/>
</dbReference>
<sequence length="90" mass="10226">MPSHAPAARRRPLPETIVPFPADRRTAHVRRCASELDSLNGEAARTYWQRVCRELAEELRRLGRSEAELRAAVFAFQDEVQRELVAKNAG</sequence>